<protein>
    <submittedName>
        <fullName evidence="1">Enhanced downy mildew 2</fullName>
    </submittedName>
</protein>
<evidence type="ECO:0000313" key="1">
    <source>
        <dbReference type="EMBL" id="KAJ4730148.1"/>
    </source>
</evidence>
<dbReference type="EMBL" id="CM051394">
    <property type="protein sequence ID" value="KAJ4730148.1"/>
    <property type="molecule type" value="Genomic_DNA"/>
</dbReference>
<gene>
    <name evidence="1" type="ORF">OWV82_002821</name>
</gene>
<evidence type="ECO:0000313" key="2">
    <source>
        <dbReference type="Proteomes" id="UP001164539"/>
    </source>
</evidence>
<reference evidence="1 2" key="1">
    <citation type="journal article" date="2023" name="Science">
        <title>Complex scaffold remodeling in plant triterpene biosynthesis.</title>
        <authorList>
            <person name="De La Pena R."/>
            <person name="Hodgson H."/>
            <person name="Liu J.C."/>
            <person name="Stephenson M.J."/>
            <person name="Martin A.C."/>
            <person name="Owen C."/>
            <person name="Harkess A."/>
            <person name="Leebens-Mack J."/>
            <person name="Jimenez L.E."/>
            <person name="Osbourn A."/>
            <person name="Sattely E.S."/>
        </authorList>
    </citation>
    <scope>NUCLEOTIDE SEQUENCE [LARGE SCALE GENOMIC DNA]</scope>
    <source>
        <strain evidence="2">cv. JPN11</strain>
        <tissue evidence="1">Leaf</tissue>
    </source>
</reference>
<dbReference type="Proteomes" id="UP001164539">
    <property type="component" value="Chromosome 1"/>
</dbReference>
<sequence length="699" mass="79399">MEKCGTNSSFHEDDQTTKKPNFSVDCDEDDGNKEVNKEEDSFAVCAICDDGGNVTFCDGRCLRSFHATFAAGINVLCKSLGYTQSQIDAVPTFLCQNCLHQQHQCFACGMIGSSDKSSSQEVFPCVSATCGQFYHPECAAKLLHPDNESLAEEHGGRIAAGEAFTCPVHKCFVCKQSEEKNIHDLQFAMCRRCPKAYHRKCLPREITFSGADENNFTRAWDGLLPYNRILIYCLEHKIIEQLKTPARNHLKFPGAEGKRKKQDTELLSIEETIVAFKRSMVPENFTPDGPIVKKRKLVEMYSSAEVGVPTSELEEGCQRQDADPLKTPNITDTCRMSLKDIPEKSKPSLGKDIPLVKSRSFLVKPKQQSVGGNKMKSAILEERMMKKVNITQPSVNAGMEKRMLALMKDSMTSFNKEEFIKSLLVPATHVHHSKHLLEKSITLGLVEGSVQAVRTALQKLEQGFCIEDAKTVCEPEILHRIFQWKRKLDVYLAPFLHGVRYTSFGRHFTKREKLKEIANRLHWYVQSGDTIVDFCCGSNDFSYLMKVKLEQMGKSCSFRNYDLFQPKNDFSFEKRDWMTVKPEELPDGSQLIMGLNPPFGVKAVLANKFISKPLEFKPKLIILIVPQETERLDRKASYNLIWKDNEMLSGKSFYLPGSVDMHDNQLEQWNWKAPPLYLWSRADWTGRHKKIAQVNGHTS</sequence>
<name>A0ACC1Z495_MELAZ</name>
<proteinExistence type="predicted"/>
<organism evidence="1 2">
    <name type="scientific">Melia azedarach</name>
    <name type="common">Chinaberry tree</name>
    <dbReference type="NCBI Taxonomy" id="155640"/>
    <lineage>
        <taxon>Eukaryota</taxon>
        <taxon>Viridiplantae</taxon>
        <taxon>Streptophyta</taxon>
        <taxon>Embryophyta</taxon>
        <taxon>Tracheophyta</taxon>
        <taxon>Spermatophyta</taxon>
        <taxon>Magnoliopsida</taxon>
        <taxon>eudicotyledons</taxon>
        <taxon>Gunneridae</taxon>
        <taxon>Pentapetalae</taxon>
        <taxon>rosids</taxon>
        <taxon>malvids</taxon>
        <taxon>Sapindales</taxon>
        <taxon>Meliaceae</taxon>
        <taxon>Melia</taxon>
    </lineage>
</organism>
<comment type="caution">
    <text evidence="1">The sequence shown here is derived from an EMBL/GenBank/DDBJ whole genome shotgun (WGS) entry which is preliminary data.</text>
</comment>
<accession>A0ACC1Z495</accession>
<keyword evidence="2" id="KW-1185">Reference proteome</keyword>